<dbReference type="GO" id="GO:0008374">
    <property type="term" value="F:O-acyltransferase activity"/>
    <property type="evidence" value="ECO:0007669"/>
    <property type="project" value="InterPro"/>
</dbReference>
<evidence type="ECO:0000256" key="7">
    <source>
        <dbReference type="ARBA" id="ARBA00022989"/>
    </source>
</evidence>
<evidence type="ECO:0000256" key="5">
    <source>
        <dbReference type="ARBA" id="ARBA00022692"/>
    </source>
</evidence>
<evidence type="ECO:0000256" key="1">
    <source>
        <dbReference type="ARBA" id="ARBA00004477"/>
    </source>
</evidence>
<dbReference type="Pfam" id="PF03982">
    <property type="entry name" value="DAGAT"/>
    <property type="match status" value="2"/>
</dbReference>
<evidence type="ECO:0000256" key="4">
    <source>
        <dbReference type="ARBA" id="ARBA00022679"/>
    </source>
</evidence>
<comment type="similarity">
    <text evidence="2 11">Belongs to the diacylglycerol acyltransferase family.</text>
</comment>
<protein>
    <recommendedName>
        <fullName evidence="11">Acyltransferase</fullName>
        <ecNumber evidence="11">2.3.1.-</ecNumber>
    </recommendedName>
</protein>
<keyword evidence="5 11" id="KW-0812">Transmembrane</keyword>
<evidence type="ECO:0000256" key="8">
    <source>
        <dbReference type="ARBA" id="ARBA00023098"/>
    </source>
</evidence>
<dbReference type="InterPro" id="IPR007130">
    <property type="entry name" value="DAGAT"/>
</dbReference>
<proteinExistence type="inferred from homology"/>
<evidence type="ECO:0000256" key="6">
    <source>
        <dbReference type="ARBA" id="ARBA00022824"/>
    </source>
</evidence>
<dbReference type="AlphaFoldDB" id="A0A8C0HQ30"/>
<feature type="transmembrane region" description="Helical" evidence="11">
    <location>
        <begin position="98"/>
        <end position="122"/>
    </location>
</feature>
<name>A0A8C0HQ30_9AVES</name>
<keyword evidence="9 11" id="KW-0472">Membrane</keyword>
<dbReference type="CDD" id="cd07987">
    <property type="entry name" value="LPLAT_MGAT-like"/>
    <property type="match status" value="1"/>
</dbReference>
<dbReference type="GO" id="GO:0005789">
    <property type="term" value="C:endoplasmic reticulum membrane"/>
    <property type="evidence" value="ECO:0007669"/>
    <property type="project" value="UniProtKB-SubCell"/>
</dbReference>
<evidence type="ECO:0000256" key="10">
    <source>
        <dbReference type="ARBA" id="ARBA00023315"/>
    </source>
</evidence>
<keyword evidence="3" id="KW-0444">Lipid biosynthesis</keyword>
<evidence type="ECO:0000313" key="13">
    <source>
        <dbReference type="Proteomes" id="UP000694555"/>
    </source>
</evidence>
<keyword evidence="6 11" id="KW-0256">Endoplasmic reticulum</keyword>
<accession>A0A8C0HQ30</accession>
<dbReference type="EC" id="2.3.1.-" evidence="11"/>
<organism evidence="12 13">
    <name type="scientific">Buteo japonicus</name>
    <dbReference type="NCBI Taxonomy" id="224669"/>
    <lineage>
        <taxon>Eukaryota</taxon>
        <taxon>Metazoa</taxon>
        <taxon>Chordata</taxon>
        <taxon>Craniata</taxon>
        <taxon>Vertebrata</taxon>
        <taxon>Euteleostomi</taxon>
        <taxon>Archelosauria</taxon>
        <taxon>Archosauria</taxon>
        <taxon>Dinosauria</taxon>
        <taxon>Saurischia</taxon>
        <taxon>Theropoda</taxon>
        <taxon>Coelurosauria</taxon>
        <taxon>Aves</taxon>
        <taxon>Neognathae</taxon>
        <taxon>Neoaves</taxon>
        <taxon>Telluraves</taxon>
        <taxon>Accipitrimorphae</taxon>
        <taxon>Accipitriformes</taxon>
        <taxon>Accipitridae</taxon>
        <taxon>Accipitrinae</taxon>
        <taxon>Buteo</taxon>
    </lineage>
</organism>
<dbReference type="GO" id="GO:0006629">
    <property type="term" value="P:lipid metabolic process"/>
    <property type="evidence" value="ECO:0007669"/>
    <property type="project" value="UniProtKB-KW"/>
</dbReference>
<evidence type="ECO:0000256" key="2">
    <source>
        <dbReference type="ARBA" id="ARBA00005420"/>
    </source>
</evidence>
<comment type="subcellular location">
    <subcellularLocation>
        <location evidence="1 11">Endoplasmic reticulum membrane</location>
        <topology evidence="1 11">Multi-pass membrane protein</topology>
    </subcellularLocation>
</comment>
<dbReference type="Ensembl" id="ENSBJAT00000020837.1">
    <property type="protein sequence ID" value="ENSBJAP00000020262.1"/>
    <property type="gene ID" value="ENSBJAG00000013260.1"/>
</dbReference>
<comment type="caution">
    <text evidence="11">Lacks conserved residue(s) required for the propagation of feature annotation.</text>
</comment>
<reference evidence="12" key="2">
    <citation type="submission" date="2025-09" db="UniProtKB">
        <authorList>
            <consortium name="Ensembl"/>
        </authorList>
    </citation>
    <scope>IDENTIFICATION</scope>
</reference>
<evidence type="ECO:0000313" key="12">
    <source>
        <dbReference type="Ensembl" id="ENSBJAP00000020262.1"/>
    </source>
</evidence>
<reference evidence="12" key="1">
    <citation type="submission" date="2025-08" db="UniProtKB">
        <authorList>
            <consortium name="Ensembl"/>
        </authorList>
    </citation>
    <scope>IDENTIFICATION</scope>
</reference>
<evidence type="ECO:0000256" key="9">
    <source>
        <dbReference type="ARBA" id="ARBA00023136"/>
    </source>
</evidence>
<keyword evidence="8" id="KW-0443">Lipid metabolism</keyword>
<sequence>MSIPHPTPSHPSLPHCFILLILPPTLPPYPSHGYHQSGPPHGYLGQHLWNLRCFGLGAVSLPAGSRASIQTALRGGSRWGGHVPAHPPPWLPAGTVSLLLLIYLVFTSFWPISALYLAWVIFDWDTPEKGGRRLPCLRQWPVWRHFRDYFPVKLVKTHDLSPSHNYIIGSHPHGILCVGAFCNFVTGSTGFGEMFPGIRPSLTTLAGNFRLPVFREYLMSGGDCTGGGGGRPGVTTLILKNRKGFVRMALQHGAYLVPSFSFGENDLFRQVVFEEGSWMRSIQQRFQKMMGFAPCVFYGRGLTSVRSRGFLPYARPITTVVGEPVTVPKIEDPSCETVDMYHEMYVRSLLKLFNENKTKYGLSETDELHIL</sequence>
<keyword evidence="13" id="KW-1185">Reference proteome</keyword>
<keyword evidence="4 11" id="KW-0808">Transferase</keyword>
<dbReference type="PANTHER" id="PTHR12317:SF19">
    <property type="entry name" value="DIACYLGLYCEROL O-ACYLTRANSFERASE 2-LIKE PROTEIN 6"/>
    <property type="match status" value="1"/>
</dbReference>
<evidence type="ECO:0000256" key="3">
    <source>
        <dbReference type="ARBA" id="ARBA00022516"/>
    </source>
</evidence>
<evidence type="ECO:0000256" key="11">
    <source>
        <dbReference type="RuleBase" id="RU367023"/>
    </source>
</evidence>
<keyword evidence="7 11" id="KW-1133">Transmembrane helix</keyword>
<keyword evidence="10" id="KW-0012">Acyltransferase</keyword>
<dbReference type="PANTHER" id="PTHR12317">
    <property type="entry name" value="DIACYLGLYCEROL O-ACYLTRANSFERASE"/>
    <property type="match status" value="1"/>
</dbReference>
<dbReference type="Proteomes" id="UP000694555">
    <property type="component" value="Unplaced"/>
</dbReference>